<evidence type="ECO:0000256" key="1">
    <source>
        <dbReference type="SAM" id="Phobius"/>
    </source>
</evidence>
<name>A0A2A3E1H9_APICC</name>
<evidence type="ECO:0008006" key="4">
    <source>
        <dbReference type="Google" id="ProtNLM"/>
    </source>
</evidence>
<dbReference type="EMBL" id="KZ288452">
    <property type="protein sequence ID" value="PBC25555.1"/>
    <property type="molecule type" value="Genomic_DNA"/>
</dbReference>
<keyword evidence="1" id="KW-0472">Membrane</keyword>
<feature type="transmembrane region" description="Helical" evidence="1">
    <location>
        <begin position="20"/>
        <end position="36"/>
    </location>
</feature>
<evidence type="ECO:0000313" key="3">
    <source>
        <dbReference type="Proteomes" id="UP000242457"/>
    </source>
</evidence>
<gene>
    <name evidence="2" type="ORF">APICC_01707</name>
</gene>
<protein>
    <recommendedName>
        <fullName evidence="4">Transmembrane protein</fullName>
    </recommendedName>
</protein>
<organism evidence="2 3">
    <name type="scientific">Apis cerana cerana</name>
    <name type="common">Oriental honeybee</name>
    <dbReference type="NCBI Taxonomy" id="94128"/>
    <lineage>
        <taxon>Eukaryota</taxon>
        <taxon>Metazoa</taxon>
        <taxon>Ecdysozoa</taxon>
        <taxon>Arthropoda</taxon>
        <taxon>Hexapoda</taxon>
        <taxon>Insecta</taxon>
        <taxon>Pterygota</taxon>
        <taxon>Neoptera</taxon>
        <taxon>Endopterygota</taxon>
        <taxon>Hymenoptera</taxon>
        <taxon>Apocrita</taxon>
        <taxon>Aculeata</taxon>
        <taxon>Apoidea</taxon>
        <taxon>Anthophila</taxon>
        <taxon>Apidae</taxon>
        <taxon>Apis</taxon>
    </lineage>
</organism>
<dbReference type="Proteomes" id="UP000242457">
    <property type="component" value="Unassembled WGS sequence"/>
</dbReference>
<keyword evidence="1" id="KW-1133">Transmembrane helix</keyword>
<reference evidence="2 3" key="1">
    <citation type="submission" date="2014-07" db="EMBL/GenBank/DDBJ databases">
        <title>Genomic and transcriptomic analysis on Apis cerana provide comprehensive insights into honey bee biology.</title>
        <authorList>
            <person name="Diao Q."/>
            <person name="Sun L."/>
            <person name="Zheng H."/>
            <person name="Zheng H."/>
            <person name="Xu S."/>
            <person name="Wang S."/>
            <person name="Zeng Z."/>
            <person name="Hu F."/>
            <person name="Su S."/>
            <person name="Wu J."/>
        </authorList>
    </citation>
    <scope>NUCLEOTIDE SEQUENCE [LARGE SCALE GENOMIC DNA]</scope>
    <source>
        <tissue evidence="2">Pupae without intestine</tissue>
    </source>
</reference>
<sequence length="171" mass="19261">MNSKYEEENSILQHMKQIKYPLFIGLCSGMTLQGIKNGTLDTPATFGRMIHTAFPICGIGFFYLTGSLISERYRGKDDAVNNVIGILSTIPLVRKFLPLTYTVPVIAFAIAGSVIYKCQTNDEETAEALEYRMAYSQDGIGYNWYEWSKNKPPSEPYVKRISNSFFSVPSI</sequence>
<evidence type="ECO:0000313" key="2">
    <source>
        <dbReference type="EMBL" id="PBC25555.1"/>
    </source>
</evidence>
<accession>A0A2A3E1H9</accession>
<proteinExistence type="predicted"/>
<feature type="transmembrane region" description="Helical" evidence="1">
    <location>
        <begin position="48"/>
        <end position="66"/>
    </location>
</feature>
<dbReference type="OrthoDB" id="1913277at2759"/>
<keyword evidence="3" id="KW-1185">Reference proteome</keyword>
<keyword evidence="1" id="KW-0812">Transmembrane</keyword>
<dbReference type="AlphaFoldDB" id="A0A2A3E1H9"/>